<dbReference type="Pfam" id="PF01154">
    <property type="entry name" value="HMG_CoA_synt_N"/>
    <property type="match status" value="1"/>
</dbReference>
<feature type="binding site" evidence="4">
    <location>
        <position position="464"/>
    </location>
    <ligand>
        <name>CoA</name>
        <dbReference type="ChEBI" id="CHEBI:57287"/>
    </ligand>
</feature>
<dbReference type="SUPFAM" id="SSF53901">
    <property type="entry name" value="Thiolase-like"/>
    <property type="match status" value="2"/>
</dbReference>
<keyword evidence="2 5" id="KW-0808">Transferase</keyword>
<keyword evidence="5" id="KW-0444">Lipid biosynthesis</keyword>
<reference evidence="10" key="1">
    <citation type="journal article" date="2018" name="Algal Res.">
        <title>Characterization of plant carbon substrate utilization by Auxenochlorella protothecoides.</title>
        <authorList>
            <person name="Vogler B.W."/>
            <person name="Starkenburg S.R."/>
            <person name="Sudasinghe N."/>
            <person name="Schambach J.Y."/>
            <person name="Rollin J.A."/>
            <person name="Pattathil S."/>
            <person name="Barry A.N."/>
        </authorList>
    </citation>
    <scope>NUCLEOTIDE SEQUENCE [LARGE SCALE GENOMIC DNA]</scope>
    <source>
        <strain evidence="10">UTEX 25</strain>
    </source>
</reference>
<feature type="domain" description="Hydroxymethylglutaryl-coenzyme A synthase C-terminal" evidence="8">
    <location>
        <begin position="433"/>
        <end position="521"/>
    </location>
</feature>
<evidence type="ECO:0000313" key="9">
    <source>
        <dbReference type="EMBL" id="RMZ56367.1"/>
    </source>
</evidence>
<dbReference type="EC" id="2.3.3.10" evidence="5"/>
<gene>
    <name evidence="9" type="ORF">APUTEX25_004724</name>
</gene>
<evidence type="ECO:0000256" key="1">
    <source>
        <dbReference type="ARBA" id="ARBA00007061"/>
    </source>
</evidence>
<dbReference type="UniPathway" id="UPA00058">
    <property type="reaction ID" value="UER00102"/>
</dbReference>
<keyword evidence="5" id="KW-0443">Lipid metabolism</keyword>
<dbReference type="CDD" id="cd00827">
    <property type="entry name" value="init_cond_enzymes"/>
    <property type="match status" value="1"/>
</dbReference>
<dbReference type="GO" id="GO:0010142">
    <property type="term" value="P:farnesyl diphosphate biosynthetic process, mevalonate pathway"/>
    <property type="evidence" value="ECO:0007669"/>
    <property type="project" value="InterPro"/>
</dbReference>
<comment type="function">
    <text evidence="5">Catalyzes the condensation of acetyl-CoA with acetoacetyl-CoA to form HMG-CoA.</text>
</comment>
<evidence type="ECO:0000259" key="7">
    <source>
        <dbReference type="Pfam" id="PF01154"/>
    </source>
</evidence>
<evidence type="ECO:0000256" key="6">
    <source>
        <dbReference type="SAM" id="MobiDB-lite"/>
    </source>
</evidence>
<dbReference type="InterPro" id="IPR013746">
    <property type="entry name" value="HMG_CoA_synt_C_dom"/>
</dbReference>
<comment type="catalytic activity">
    <reaction evidence="5">
        <text>acetoacetyl-CoA + acetyl-CoA + H2O = (3S)-3-hydroxy-3-methylglutaryl-CoA + CoA + H(+)</text>
        <dbReference type="Rhea" id="RHEA:10188"/>
        <dbReference type="ChEBI" id="CHEBI:15377"/>
        <dbReference type="ChEBI" id="CHEBI:15378"/>
        <dbReference type="ChEBI" id="CHEBI:43074"/>
        <dbReference type="ChEBI" id="CHEBI:57286"/>
        <dbReference type="ChEBI" id="CHEBI:57287"/>
        <dbReference type="ChEBI" id="CHEBI:57288"/>
        <dbReference type="EC" id="2.3.3.10"/>
    </reaction>
</comment>
<dbReference type="GO" id="GO:0006084">
    <property type="term" value="P:acetyl-CoA metabolic process"/>
    <property type="evidence" value="ECO:0007669"/>
    <property type="project" value="InterPro"/>
</dbReference>
<name>A0A3M7L186_AUXPR</name>
<dbReference type="GO" id="GO:0016126">
    <property type="term" value="P:sterol biosynthetic process"/>
    <property type="evidence" value="ECO:0007669"/>
    <property type="project" value="UniProtKB-KW"/>
</dbReference>
<dbReference type="InterPro" id="IPR016039">
    <property type="entry name" value="Thiolase-like"/>
</dbReference>
<evidence type="ECO:0000259" key="8">
    <source>
        <dbReference type="Pfam" id="PF08540"/>
    </source>
</evidence>
<dbReference type="Pfam" id="PF08540">
    <property type="entry name" value="HMG_CoA_synt_C"/>
    <property type="match status" value="2"/>
</dbReference>
<keyword evidence="5" id="KW-0756">Sterol biosynthesis</keyword>
<dbReference type="AlphaFoldDB" id="A0A3M7L186"/>
<dbReference type="GO" id="GO:0004421">
    <property type="term" value="F:hydroxymethylglutaryl-CoA synthase activity"/>
    <property type="evidence" value="ECO:0007669"/>
    <property type="project" value="UniProtKB-EC"/>
</dbReference>
<comment type="caution">
    <text evidence="9">The sequence shown here is derived from an EMBL/GenBank/DDBJ whole genome shotgun (WGS) entry which is preliminary data.</text>
</comment>
<feature type="domain" description="Hydroxymethylglutaryl-coenzyme A synthase C-terminal" evidence="8">
    <location>
        <begin position="579"/>
        <end position="733"/>
    </location>
</feature>
<feature type="domain" description="Hydroxymethylglutaryl-coenzyme A synthase N-terminal" evidence="7">
    <location>
        <begin position="260"/>
        <end position="431"/>
    </location>
</feature>
<feature type="region of interest" description="Disordered" evidence="6">
    <location>
        <begin position="548"/>
        <end position="571"/>
    </location>
</feature>
<comment type="similarity">
    <text evidence="1 5">Belongs to the thiolase-like superfamily. HMG-CoA synthase family.</text>
</comment>
<dbReference type="EMBL" id="QOKY01000147">
    <property type="protein sequence ID" value="RMZ56367.1"/>
    <property type="molecule type" value="Genomic_DNA"/>
</dbReference>
<protein>
    <recommendedName>
        <fullName evidence="5">Hydroxymethylglutaryl-CoA synthase</fullName>
        <shortName evidence="5">HMG-CoA synthase</shortName>
        <ecNumber evidence="5">2.3.3.10</ecNumber>
    </recommendedName>
    <alternativeName>
        <fullName evidence="5">3-hydroxy-3-methylglutaryl coenzyme A synthase</fullName>
    </alternativeName>
</protein>
<evidence type="ECO:0000256" key="5">
    <source>
        <dbReference type="RuleBase" id="RU364071"/>
    </source>
</evidence>
<evidence type="ECO:0000256" key="4">
    <source>
        <dbReference type="PIRSR" id="PIRSR610122-2"/>
    </source>
</evidence>
<feature type="binding site" evidence="4">
    <location>
        <position position="507"/>
    </location>
    <ligand>
        <name>CoA</name>
        <dbReference type="ChEBI" id="CHEBI:57287"/>
    </ligand>
</feature>
<dbReference type="InterPro" id="IPR010122">
    <property type="entry name" value="HMG_CoA_synthase_euk"/>
</dbReference>
<feature type="active site" description="Proton donor/acceptor" evidence="3">
    <location>
        <position position="340"/>
    </location>
</feature>
<evidence type="ECO:0000313" key="10">
    <source>
        <dbReference type="Proteomes" id="UP000279271"/>
    </source>
</evidence>
<feature type="active site" description="Acyl-thioester intermediate" evidence="3">
    <location>
        <position position="374"/>
    </location>
</feature>
<feature type="binding site" evidence="4">
    <location>
        <position position="511"/>
    </location>
    <ligand>
        <name>CoA</name>
        <dbReference type="ChEBI" id="CHEBI:57287"/>
    </ligand>
</feature>
<dbReference type="Gene3D" id="3.40.47.10">
    <property type="match status" value="1"/>
</dbReference>
<organism evidence="9 10">
    <name type="scientific">Auxenochlorella protothecoides</name>
    <name type="common">Green microalga</name>
    <name type="synonym">Chlorella protothecoides</name>
    <dbReference type="NCBI Taxonomy" id="3075"/>
    <lineage>
        <taxon>Eukaryota</taxon>
        <taxon>Viridiplantae</taxon>
        <taxon>Chlorophyta</taxon>
        <taxon>core chlorophytes</taxon>
        <taxon>Trebouxiophyceae</taxon>
        <taxon>Chlorellales</taxon>
        <taxon>Chlorellaceae</taxon>
        <taxon>Auxenochlorella</taxon>
    </lineage>
</organism>
<proteinExistence type="inferred from homology"/>
<dbReference type="NCBIfam" id="TIGR01833">
    <property type="entry name" value="HMG-CoA-S_euk"/>
    <property type="match status" value="1"/>
</dbReference>
<dbReference type="Proteomes" id="UP000279271">
    <property type="component" value="Unassembled WGS sequence"/>
</dbReference>
<keyword evidence="5" id="KW-1207">Sterol metabolism</keyword>
<accession>A0A3M7L186</accession>
<dbReference type="PANTHER" id="PTHR43323:SF2">
    <property type="entry name" value="HYDROXYMETHYLGLUTARYL-COA SYNTHASE"/>
    <property type="match status" value="1"/>
</dbReference>
<dbReference type="InterPro" id="IPR013528">
    <property type="entry name" value="HMG_CoA_synth_N"/>
</dbReference>
<feature type="active site" description="Proton donor/acceptor" evidence="3">
    <location>
        <position position="502"/>
    </location>
</feature>
<keyword evidence="5" id="KW-0753">Steroid metabolism</keyword>
<keyword evidence="5" id="KW-0752">Steroid biosynthesis</keyword>
<sequence length="735" mass="78569">MHATSGLGVADVVALDELIDHLTAARASGSFPEAVAKNLLSFDRGFWLRLAARRDTASSEAEAESLTQLASDVMLLVDEMVKESESQVQRSSRLLQRVLEAGADGDSGQWQLPLSTDKRRAMRGVMAVHSTQLDEAFVTSAMAWIRKSESDSIEGMALLLRKVLQMFAGCSLLDIQPGGQGRPGVMDAFLEADEEQWTSMLQDMAGKQGSSGAELLQGIQVMMEHVALQGAAGSQAQRVQIEYLNELKTHESGPAPPQAENVGILAAEVYFPTTYVRQEDLEKHDGVPSGKYTIGLGQQGLSFCGDREDPVSMGLTVFHQLLRRHGVSPSEVGHLQVGTESGVDGSKSLKTYLMPILEAAGNTDVEGVDCVQACYGGTAALLAAAAWVESRAWDGRLAVVVCSDIALYAPGPARPTSGAGAVALLVGPDAPLALERRLQASHMAHAYDFYKPTTGYPAVDGPLSVYCYLHTLDVCWARYAERFERALHAPCTLDAVDHVLFHAPYNKLVQKAYARLWYLDGCRSGALAGQLEGASALLGATRGGGAADGVSNGGADPSPAHSHTPIAHPYPPTAMPPGLEKYLLGATHASYDAKVRPGTCVQRQCGNMYTASVWSGVAQLLETTGAALEGRRVLLYSYGSGISATLLSLRGRAVAPGSRFSLARLQAGSDLAVRLARRPAAPPADFLAAVARAEALRGAKAYATLWPRVEDLAPGTYYLKEVDERHRRVYGRRDE</sequence>
<evidence type="ECO:0000256" key="2">
    <source>
        <dbReference type="ARBA" id="ARBA00022679"/>
    </source>
</evidence>
<comment type="pathway">
    <text evidence="5">Metabolic intermediate biosynthesis; (R)-mevalonate biosynthesis; (R)-mevalonate from acetyl-CoA: step 2/3.</text>
</comment>
<dbReference type="PANTHER" id="PTHR43323">
    <property type="entry name" value="3-HYDROXY-3-METHYLGLUTARYL COENZYME A SYNTHASE"/>
    <property type="match status" value="1"/>
</dbReference>
<evidence type="ECO:0000256" key="3">
    <source>
        <dbReference type="PIRSR" id="PIRSR610122-1"/>
    </source>
</evidence>